<dbReference type="PANTHER" id="PTHR35272:SF3">
    <property type="entry name" value="THIOL:DISULFIDE INTERCHANGE PROTEIN DSBC"/>
    <property type="match status" value="1"/>
</dbReference>
<dbReference type="CDD" id="cd03020">
    <property type="entry name" value="DsbA_DsbC_DsbG"/>
    <property type="match status" value="1"/>
</dbReference>
<dbReference type="EMBL" id="FOHV01000013">
    <property type="protein sequence ID" value="SET25286.1"/>
    <property type="molecule type" value="Genomic_DNA"/>
</dbReference>
<dbReference type="GO" id="GO:0042597">
    <property type="term" value="C:periplasmic space"/>
    <property type="evidence" value="ECO:0007669"/>
    <property type="project" value="UniProtKB-SubCell"/>
</dbReference>
<dbReference type="OrthoDB" id="9780340at2"/>
<keyword evidence="1" id="KW-0732">Signal</keyword>
<name>A0A1I0D126_9GAMM</name>
<dbReference type="InterPro" id="IPR036249">
    <property type="entry name" value="Thioredoxin-like_sf"/>
</dbReference>
<comment type="function">
    <text evidence="1">Required for disulfide bond formation in some periplasmic proteins. Acts by transferring its disulfide bond to other proteins and is reduced in the process.</text>
</comment>
<dbReference type="AlphaFoldDB" id="A0A1I0D126"/>
<dbReference type="Proteomes" id="UP000242642">
    <property type="component" value="Unassembled WGS sequence"/>
</dbReference>
<feature type="domain" description="Thioredoxin-like fold" evidence="2">
    <location>
        <begin position="126"/>
        <end position="231"/>
    </location>
</feature>
<dbReference type="STRING" id="1123402.SAMN02583745_01794"/>
<dbReference type="InterPro" id="IPR051470">
    <property type="entry name" value="Thiol:disulfide_interchange"/>
</dbReference>
<comment type="subcellular location">
    <subcellularLocation>
        <location evidence="1">Periplasm</location>
    </subcellularLocation>
</comment>
<dbReference type="InterPro" id="IPR033954">
    <property type="entry name" value="DiS-bond_Isoase_DsbC/G"/>
</dbReference>
<dbReference type="InterPro" id="IPR012336">
    <property type="entry name" value="Thioredoxin-like_fold"/>
</dbReference>
<dbReference type="SUPFAM" id="SSF52833">
    <property type="entry name" value="Thioredoxin-like"/>
    <property type="match status" value="1"/>
</dbReference>
<keyword evidence="1" id="KW-0676">Redox-active center</keyword>
<reference evidence="4" key="1">
    <citation type="submission" date="2016-10" db="EMBL/GenBank/DDBJ databases">
        <authorList>
            <person name="Varghese N."/>
            <person name="Submissions S."/>
        </authorList>
    </citation>
    <scope>NUCLEOTIDE SEQUENCE [LARGE SCALE GENOMIC DNA]</scope>
    <source>
        <strain evidence="4">DSM 18579</strain>
    </source>
</reference>
<keyword evidence="4" id="KW-1185">Reference proteome</keyword>
<sequence length="254" mass="28577">MIKQNIIFSFSLSSYLGIKCFMMKKIHQVMISMLFLIAPFSFASGVMNQPVIEDMVQIGRGIHAISDGDSIRYMTENGRFILEGTIYDLWQQRLLTGYQDILSAVSTIDLSKLDFDLTALSPIKLGSGKRDVILFIDPYCPYCHQLLKEANTLIADYTFWVIALPLLGEKSINAVKSLNCQPSQQDALEQLLANDISLENANCDSIFHYGVIQKRMITAQIFGIASVPFIINHLGRIKQGMPESLAKWLKDTNE</sequence>
<gene>
    <name evidence="3" type="ORF">SAMN02583745_01794</name>
</gene>
<dbReference type="Gene3D" id="3.40.30.10">
    <property type="entry name" value="Glutaredoxin"/>
    <property type="match status" value="1"/>
</dbReference>
<evidence type="ECO:0000256" key="1">
    <source>
        <dbReference type="RuleBase" id="RU364038"/>
    </source>
</evidence>
<evidence type="ECO:0000313" key="3">
    <source>
        <dbReference type="EMBL" id="SET25286.1"/>
    </source>
</evidence>
<dbReference type="Pfam" id="PF13098">
    <property type="entry name" value="Thioredoxin_2"/>
    <property type="match status" value="1"/>
</dbReference>
<accession>A0A1I0D126</accession>
<dbReference type="PANTHER" id="PTHR35272">
    <property type="entry name" value="THIOL:DISULFIDE INTERCHANGE PROTEIN DSBC-RELATED"/>
    <property type="match status" value="1"/>
</dbReference>
<protein>
    <recommendedName>
        <fullName evidence="1">Thiol:disulfide interchange protein</fullName>
    </recommendedName>
</protein>
<proteinExistence type="inferred from homology"/>
<organism evidence="3 4">
    <name type="scientific">Thorsellia anophelis DSM 18579</name>
    <dbReference type="NCBI Taxonomy" id="1123402"/>
    <lineage>
        <taxon>Bacteria</taxon>
        <taxon>Pseudomonadati</taxon>
        <taxon>Pseudomonadota</taxon>
        <taxon>Gammaproteobacteria</taxon>
        <taxon>Enterobacterales</taxon>
        <taxon>Thorselliaceae</taxon>
        <taxon>Thorsellia</taxon>
    </lineage>
</organism>
<evidence type="ECO:0000313" key="4">
    <source>
        <dbReference type="Proteomes" id="UP000242642"/>
    </source>
</evidence>
<comment type="similarity">
    <text evidence="1">Belongs to the thioredoxin family. DsbC subfamily.</text>
</comment>
<evidence type="ECO:0000259" key="2">
    <source>
        <dbReference type="Pfam" id="PF13098"/>
    </source>
</evidence>
<keyword evidence="1" id="KW-0574">Periplasm</keyword>